<dbReference type="Gene3D" id="3.30.420.10">
    <property type="entry name" value="Ribonuclease H-like superfamily/Ribonuclease H"/>
    <property type="match status" value="1"/>
</dbReference>
<comment type="caution">
    <text evidence="1">The sequence shown here is derived from an EMBL/GenBank/DDBJ whole genome shotgun (WGS) entry which is preliminary data.</text>
</comment>
<organism evidence="1 2">
    <name type="scientific">Trichonephila clavata</name>
    <name type="common">Joro spider</name>
    <name type="synonym">Nephila clavata</name>
    <dbReference type="NCBI Taxonomy" id="2740835"/>
    <lineage>
        <taxon>Eukaryota</taxon>
        <taxon>Metazoa</taxon>
        <taxon>Ecdysozoa</taxon>
        <taxon>Arthropoda</taxon>
        <taxon>Chelicerata</taxon>
        <taxon>Arachnida</taxon>
        <taxon>Araneae</taxon>
        <taxon>Araneomorphae</taxon>
        <taxon>Entelegynae</taxon>
        <taxon>Araneoidea</taxon>
        <taxon>Nephilidae</taxon>
        <taxon>Trichonephila</taxon>
    </lineage>
</organism>
<evidence type="ECO:0000313" key="1">
    <source>
        <dbReference type="EMBL" id="GFQ65883.1"/>
    </source>
</evidence>
<proteinExistence type="predicted"/>
<sequence>MEWKHLGSQMTFKVAPSAGKVMATKFWDTWGVILIDYLERGQTVNATLTRLREAIRGWACRAKVSSYCMRKPDFILLKQCMNCCDGSGGTSGVTPPNNPDLAPSDYFLFSR</sequence>
<keyword evidence="2" id="KW-1185">Reference proteome</keyword>
<dbReference type="GO" id="GO:0003676">
    <property type="term" value="F:nucleic acid binding"/>
    <property type="evidence" value="ECO:0007669"/>
    <property type="project" value="InterPro"/>
</dbReference>
<dbReference type="InterPro" id="IPR001888">
    <property type="entry name" value="Transposase_1"/>
</dbReference>
<accession>A0A8X6KAB6</accession>
<name>A0A8X6KAB6_TRICU</name>
<gene>
    <name evidence="1" type="ORF">TNCT_136811</name>
</gene>
<dbReference type="Pfam" id="PF01359">
    <property type="entry name" value="Transposase_1"/>
    <property type="match status" value="1"/>
</dbReference>
<dbReference type="AlphaFoldDB" id="A0A8X6KAB6"/>
<reference evidence="1" key="1">
    <citation type="submission" date="2020-07" db="EMBL/GenBank/DDBJ databases">
        <title>Multicomponent nature underlies the extraordinary mechanical properties of spider dragline silk.</title>
        <authorList>
            <person name="Kono N."/>
            <person name="Nakamura H."/>
            <person name="Mori M."/>
            <person name="Yoshida Y."/>
            <person name="Ohtoshi R."/>
            <person name="Malay A.D."/>
            <person name="Moran D.A.P."/>
            <person name="Tomita M."/>
            <person name="Numata K."/>
            <person name="Arakawa K."/>
        </authorList>
    </citation>
    <scope>NUCLEOTIDE SEQUENCE</scope>
</reference>
<dbReference type="OrthoDB" id="6436943at2759"/>
<dbReference type="EMBL" id="BMAO01000302">
    <property type="protein sequence ID" value="GFQ65883.1"/>
    <property type="molecule type" value="Genomic_DNA"/>
</dbReference>
<dbReference type="InterPro" id="IPR036397">
    <property type="entry name" value="RNaseH_sf"/>
</dbReference>
<protein>
    <submittedName>
        <fullName evidence="1">Uncharacterized protein</fullName>
    </submittedName>
</protein>
<dbReference type="Proteomes" id="UP000887116">
    <property type="component" value="Unassembled WGS sequence"/>
</dbReference>
<evidence type="ECO:0000313" key="2">
    <source>
        <dbReference type="Proteomes" id="UP000887116"/>
    </source>
</evidence>